<sequence length="173" mass="19828">MRTGRVCDLAAAAHRQDGFSYIGVLITLAIAAIGMTGATMLWQHQAQRINEALLLETGEAYRLAIGRYYEASPGPVKQYPQSLDVLLEDRRFPLAKRHLRRILPDPFYPRRPIGVIQRDGRIVGVFSQSELAPIRKSGYQEFQESFKNAKHYKQWQFIYEPNTLTTLEDSLFN</sequence>
<dbReference type="RefSeq" id="WP_306389921.1">
    <property type="nucleotide sequence ID" value="NZ_JAVCAP010000021.1"/>
</dbReference>
<comment type="caution">
    <text evidence="2">The sequence shown here is derived from an EMBL/GenBank/DDBJ whole genome shotgun (WGS) entry which is preliminary data.</text>
</comment>
<dbReference type="Proteomes" id="UP001225906">
    <property type="component" value="Unassembled WGS sequence"/>
</dbReference>
<gene>
    <name evidence="2" type="ORF">Q9291_10090</name>
</gene>
<keyword evidence="3" id="KW-1185">Reference proteome</keyword>
<dbReference type="EMBL" id="JAVCAP010000021">
    <property type="protein sequence ID" value="MDP8568196.1"/>
    <property type="molecule type" value="Genomic_DNA"/>
</dbReference>
<evidence type="ECO:0000256" key="1">
    <source>
        <dbReference type="SAM" id="Phobius"/>
    </source>
</evidence>
<evidence type="ECO:0000313" key="3">
    <source>
        <dbReference type="Proteomes" id="UP001225906"/>
    </source>
</evidence>
<feature type="transmembrane region" description="Helical" evidence="1">
    <location>
        <begin position="21"/>
        <end position="42"/>
    </location>
</feature>
<name>A0ABT9JVN5_9PROT</name>
<organism evidence="2 3">
    <name type="scientific">Methylophilus aquaticus</name>
    <dbReference type="NCBI Taxonomy" id="1971610"/>
    <lineage>
        <taxon>Bacteria</taxon>
        <taxon>Pseudomonadati</taxon>
        <taxon>Pseudomonadota</taxon>
        <taxon>Betaproteobacteria</taxon>
        <taxon>Nitrosomonadales</taxon>
        <taxon>Methylophilaceae</taxon>
        <taxon>Methylophilus</taxon>
    </lineage>
</organism>
<accession>A0ABT9JVN5</accession>
<reference evidence="3" key="1">
    <citation type="journal article" date="2019" name="Int. J. Syst. Evol. Microbiol.">
        <title>The Global Catalogue of Microorganisms (GCM) 10K type strain sequencing project: providing services to taxonomists for standard genome sequencing and annotation.</title>
        <authorList>
            <consortium name="The Broad Institute Genomics Platform"/>
            <consortium name="The Broad Institute Genome Sequencing Center for Infectious Disease"/>
            <person name="Wu L."/>
            <person name="Ma J."/>
        </authorList>
    </citation>
    <scope>NUCLEOTIDE SEQUENCE [LARGE SCALE GENOMIC DNA]</scope>
    <source>
        <strain evidence="3">VKM B-3159</strain>
    </source>
</reference>
<protein>
    <submittedName>
        <fullName evidence="2">Type II secretion system protein</fullName>
    </submittedName>
</protein>
<evidence type="ECO:0000313" key="2">
    <source>
        <dbReference type="EMBL" id="MDP8568196.1"/>
    </source>
</evidence>
<proteinExistence type="predicted"/>
<keyword evidence="1" id="KW-0812">Transmembrane</keyword>
<keyword evidence="1" id="KW-0472">Membrane</keyword>
<keyword evidence="1" id="KW-1133">Transmembrane helix</keyword>